<evidence type="ECO:0000313" key="2">
    <source>
        <dbReference type="Proteomes" id="UP000287519"/>
    </source>
</evidence>
<dbReference type="RefSeq" id="WP_192581751.1">
    <property type="nucleotide sequence ID" value="NZ_BHYM01000012.1"/>
</dbReference>
<dbReference type="EMBL" id="BHYM01000012">
    <property type="protein sequence ID" value="GCE37824.1"/>
    <property type="molecule type" value="Genomic_DNA"/>
</dbReference>
<comment type="caution">
    <text evidence="1">The sequence shown here is derived from an EMBL/GenBank/DDBJ whole genome shotgun (WGS) entry which is preliminary data.</text>
</comment>
<sequence>MHIDATGSPQLPVPLETFVEALNLLTGDPEWVAQRVADDPFAHLLCRQNHGWTCYIDA</sequence>
<dbReference type="AlphaFoldDB" id="A0A402C2G2"/>
<gene>
    <name evidence="1" type="ORF">Rhow_000670</name>
</gene>
<protein>
    <submittedName>
        <fullName evidence="1">Uncharacterized protein</fullName>
    </submittedName>
</protein>
<evidence type="ECO:0000313" key="1">
    <source>
        <dbReference type="EMBL" id="GCE37824.1"/>
    </source>
</evidence>
<organism evidence="1 2">
    <name type="scientific">Rhodococcus wratislaviensis</name>
    <name type="common">Tsukamurella wratislaviensis</name>
    <dbReference type="NCBI Taxonomy" id="44752"/>
    <lineage>
        <taxon>Bacteria</taxon>
        <taxon>Bacillati</taxon>
        <taxon>Actinomycetota</taxon>
        <taxon>Actinomycetes</taxon>
        <taxon>Mycobacteriales</taxon>
        <taxon>Nocardiaceae</taxon>
        <taxon>Rhodococcus</taxon>
    </lineage>
</organism>
<dbReference type="Proteomes" id="UP000287519">
    <property type="component" value="Unassembled WGS sequence"/>
</dbReference>
<keyword evidence="2" id="KW-1185">Reference proteome</keyword>
<reference evidence="1 2" key="1">
    <citation type="submission" date="2018-11" db="EMBL/GenBank/DDBJ databases">
        <title>Microbial catabolism of amino acid.</title>
        <authorList>
            <person name="Hibi M."/>
            <person name="Ogawa J."/>
        </authorList>
    </citation>
    <scope>NUCLEOTIDE SEQUENCE [LARGE SCALE GENOMIC DNA]</scope>
    <source>
        <strain evidence="1 2">C31-06</strain>
    </source>
</reference>
<proteinExistence type="predicted"/>
<name>A0A402C2G2_RHOWR</name>
<accession>A0A402C2G2</accession>